<dbReference type="RefSeq" id="WP_345422323.1">
    <property type="nucleotide sequence ID" value="NZ_AP031496.1"/>
</dbReference>
<proteinExistence type="predicted"/>
<keyword evidence="2" id="KW-1185">Reference proteome</keyword>
<gene>
    <name evidence="1" type="ORF">GCM10025791_24480</name>
</gene>
<protein>
    <recommendedName>
        <fullName evidence="3">Nitrate/nitrite sensing protein domain-containing protein</fullName>
    </recommendedName>
</protein>
<evidence type="ECO:0000313" key="1">
    <source>
        <dbReference type="EMBL" id="GAA4944594.1"/>
    </source>
</evidence>
<comment type="caution">
    <text evidence="1">The sequence shown here is derived from an EMBL/GenBank/DDBJ whole genome shotgun (WGS) entry which is preliminary data.</text>
</comment>
<dbReference type="EMBL" id="BAABLX010000023">
    <property type="protein sequence ID" value="GAA4944594.1"/>
    <property type="molecule type" value="Genomic_DNA"/>
</dbReference>
<evidence type="ECO:0000313" key="2">
    <source>
        <dbReference type="Proteomes" id="UP001409585"/>
    </source>
</evidence>
<dbReference type="Proteomes" id="UP001409585">
    <property type="component" value="Unassembled WGS sequence"/>
</dbReference>
<sequence length="301" mass="34629">MNNVELVSACGGYSERILALNLIKQISHLCRAIQRHRGLGMSLIAGYQEFETDFLSLQQQVSRRMQVLEVFSKQSTNLLTDGQIEKLLAAWSIIERDWQNDSVMENFEYHSHFIEQLLQMMMTLARLLERPAASAFPDAIVSSSANVEHKRQQFNLVGLLVFVCNQLPSLVEQVAKIRGLATLSATRGKLGGLEDSKLRYFIQNTRVQHEKVRNQSDRLLEQIKDDIRSLPLIKAYEFKLMFLINTVEKEILEPQVITMDSRQVFNLATEIIDVYLKVVDEGLSLLQRRQEDSLEDWFLQG</sequence>
<organism evidence="1 2">
    <name type="scientific">Halioxenophilus aromaticivorans</name>
    <dbReference type="NCBI Taxonomy" id="1306992"/>
    <lineage>
        <taxon>Bacteria</taxon>
        <taxon>Pseudomonadati</taxon>
        <taxon>Pseudomonadota</taxon>
        <taxon>Gammaproteobacteria</taxon>
        <taxon>Alteromonadales</taxon>
        <taxon>Alteromonadaceae</taxon>
        <taxon>Halioxenophilus</taxon>
    </lineage>
</organism>
<evidence type="ECO:0008006" key="3">
    <source>
        <dbReference type="Google" id="ProtNLM"/>
    </source>
</evidence>
<reference evidence="2" key="1">
    <citation type="journal article" date="2019" name="Int. J. Syst. Evol. Microbiol.">
        <title>The Global Catalogue of Microorganisms (GCM) 10K type strain sequencing project: providing services to taxonomists for standard genome sequencing and annotation.</title>
        <authorList>
            <consortium name="The Broad Institute Genomics Platform"/>
            <consortium name="The Broad Institute Genome Sequencing Center for Infectious Disease"/>
            <person name="Wu L."/>
            <person name="Ma J."/>
        </authorList>
    </citation>
    <scope>NUCLEOTIDE SEQUENCE [LARGE SCALE GENOMIC DNA]</scope>
    <source>
        <strain evidence="2">JCM 19134</strain>
    </source>
</reference>
<dbReference type="AlphaFoldDB" id="A0AAV3U3F9"/>
<accession>A0AAV3U3F9</accession>
<name>A0AAV3U3F9_9ALTE</name>